<gene>
    <name evidence="2" type="ORF">SSIM_03220</name>
</gene>
<dbReference type="Gene3D" id="3.40.50.1820">
    <property type="entry name" value="alpha/beta hydrolase"/>
    <property type="match status" value="1"/>
</dbReference>
<evidence type="ECO:0000313" key="3">
    <source>
        <dbReference type="Proteomes" id="UP000017131"/>
    </source>
</evidence>
<dbReference type="RefSeq" id="WP_023015106.1">
    <property type="nucleotide sequence ID" value="NZ_AXDY01000002.1"/>
</dbReference>
<dbReference type="Pfam" id="PF12146">
    <property type="entry name" value="Hydrolase_4"/>
    <property type="match status" value="2"/>
</dbReference>
<reference evidence="2 3" key="1">
    <citation type="journal article" date="2013" name="Genome Announc.">
        <title>Draft Genome Sequence of Staphylococcus simulans UMC-CNS-990, Isolated from a Case of Chronic Bovine Mastitis.</title>
        <authorList>
            <person name="Calcutt M.J."/>
            <person name="Foecking M.F."/>
            <person name="Hsieh H.Y."/>
            <person name="Perry J."/>
            <person name="Stewart G.C."/>
            <person name="Middleton J.R."/>
        </authorList>
    </citation>
    <scope>NUCLEOTIDE SEQUENCE [LARGE SCALE GENOMIC DNA]</scope>
    <source>
        <strain evidence="2 3">UMC-CNS-990</strain>
    </source>
</reference>
<dbReference type="InterPro" id="IPR051044">
    <property type="entry name" value="MAG_DAG_Lipase"/>
</dbReference>
<feature type="domain" description="Serine aminopeptidase S33" evidence="1">
    <location>
        <begin position="24"/>
        <end position="129"/>
    </location>
</feature>
<proteinExistence type="predicted"/>
<evidence type="ECO:0000259" key="1">
    <source>
        <dbReference type="Pfam" id="PF12146"/>
    </source>
</evidence>
<dbReference type="SUPFAM" id="SSF53474">
    <property type="entry name" value="alpha/beta-Hydrolases"/>
    <property type="match status" value="1"/>
</dbReference>
<feature type="domain" description="Serine aminopeptidase S33" evidence="1">
    <location>
        <begin position="166"/>
        <end position="228"/>
    </location>
</feature>
<evidence type="ECO:0000313" key="2">
    <source>
        <dbReference type="EMBL" id="ERS94485.1"/>
    </source>
</evidence>
<organism evidence="2 3">
    <name type="scientific">Staphylococcus simulans UMC-CNS-990</name>
    <dbReference type="NCBI Taxonomy" id="1405498"/>
    <lineage>
        <taxon>Bacteria</taxon>
        <taxon>Bacillati</taxon>
        <taxon>Bacillota</taxon>
        <taxon>Bacilli</taxon>
        <taxon>Bacillales</taxon>
        <taxon>Staphylococcaceae</taxon>
        <taxon>Staphylococcus</taxon>
    </lineage>
</organism>
<protein>
    <recommendedName>
        <fullName evidence="1">Serine aminopeptidase S33 domain-containing protein</fullName>
    </recommendedName>
</protein>
<accession>A0ABN0PFI1</accession>
<dbReference type="InterPro" id="IPR029058">
    <property type="entry name" value="AB_hydrolase_fold"/>
</dbReference>
<dbReference type="Proteomes" id="UP000017131">
    <property type="component" value="Unassembled WGS sequence"/>
</dbReference>
<name>A0ABN0PFI1_STASI</name>
<dbReference type="PANTHER" id="PTHR11614">
    <property type="entry name" value="PHOSPHOLIPASE-RELATED"/>
    <property type="match status" value="1"/>
</dbReference>
<keyword evidence="3" id="KW-1185">Reference proteome</keyword>
<dbReference type="InterPro" id="IPR022742">
    <property type="entry name" value="Hydrolase_4"/>
</dbReference>
<dbReference type="EMBL" id="AXDY01000002">
    <property type="protein sequence ID" value="ERS94485.1"/>
    <property type="molecule type" value="Genomic_DNA"/>
</dbReference>
<sequence>MSDIDYISSFDGANLYSKITLGEQPMANLIIVQGLSEELDDYDGVASTFNEYDYNVIRYDQRGHGKTPGDKNLYEHVDIVVEDLKAVVDYVKAQLTGKIFILGHGVGGTIATLFGIRYPNAVHGYISAGGLSPTGQPVFRDDVVDHSAEIENQYEEADIEKHKRIKAFREAVRDMDIEFSKFEDKVLIMHGGSDRIVSSDDAIQFFKEAKTTHKSLRIYDGLDHELLNVSSYRGMLLSDIVNWLDFELSMENIDK</sequence>
<comment type="caution">
    <text evidence="2">The sequence shown here is derived from an EMBL/GenBank/DDBJ whole genome shotgun (WGS) entry which is preliminary data.</text>
</comment>